<dbReference type="InterPro" id="IPR010987">
    <property type="entry name" value="Glutathione-S-Trfase_C-like"/>
</dbReference>
<name>A0A7S4DCY0_HETAK</name>
<organism evidence="2">
    <name type="scientific">Heterosigma akashiwo</name>
    <name type="common">Chromophytic alga</name>
    <name type="synonym">Heterosigma carterae</name>
    <dbReference type="NCBI Taxonomy" id="2829"/>
    <lineage>
        <taxon>Eukaryota</taxon>
        <taxon>Sar</taxon>
        <taxon>Stramenopiles</taxon>
        <taxon>Ochrophyta</taxon>
        <taxon>Raphidophyceae</taxon>
        <taxon>Chattonellales</taxon>
        <taxon>Chattonellaceae</taxon>
        <taxon>Heterosigma</taxon>
    </lineage>
</organism>
<feature type="domain" description="GST C-terminal" evidence="1">
    <location>
        <begin position="1"/>
        <end position="91"/>
    </location>
</feature>
<dbReference type="Gene3D" id="1.20.1050.10">
    <property type="match status" value="1"/>
</dbReference>
<dbReference type="PROSITE" id="PS50405">
    <property type="entry name" value="GST_CTER"/>
    <property type="match status" value="1"/>
</dbReference>
<accession>A0A7S4DCY0</accession>
<sequence>MKEVDEALGSTEGPWFLGGDSPSLVDLAYVTHIERMVASLLYWKGFQIRNAGYSNVDRWLEAFEQRPAYMATKSDYYTHVMDIPPQYGPGFFAAGAEDAQRRTVEGLDGSWALPLAPLGPGSFEPTTNPAELEMGDEAARHHAAFQLASNAEAVVRFACRGAGGLPLGAKGFQAPLADPYCEPNLGYQPDVDALLRHVAYALLEGTSATENAAAADIASSCADDDAKAVAACAAYLRDRVGVPRDLPLPAARQLRAHLHWAAGLLLREEAGK</sequence>
<dbReference type="EMBL" id="HBIU01047091">
    <property type="protein sequence ID" value="CAE0642243.1"/>
    <property type="molecule type" value="Transcribed_RNA"/>
</dbReference>
<dbReference type="InterPro" id="IPR044629">
    <property type="entry name" value="GSTL1/2/3"/>
</dbReference>
<reference evidence="2" key="1">
    <citation type="submission" date="2021-01" db="EMBL/GenBank/DDBJ databases">
        <authorList>
            <person name="Corre E."/>
            <person name="Pelletier E."/>
            <person name="Niang G."/>
            <person name="Scheremetjew M."/>
            <person name="Finn R."/>
            <person name="Kale V."/>
            <person name="Holt S."/>
            <person name="Cochrane G."/>
            <person name="Meng A."/>
            <person name="Brown T."/>
            <person name="Cohen L."/>
        </authorList>
    </citation>
    <scope>NUCLEOTIDE SEQUENCE</scope>
    <source>
        <strain evidence="2">CCMP3107</strain>
    </source>
</reference>
<dbReference type="AlphaFoldDB" id="A0A7S4DCY0"/>
<dbReference type="InterPro" id="IPR036282">
    <property type="entry name" value="Glutathione-S-Trfase_C_sf"/>
</dbReference>
<dbReference type="GO" id="GO:0004364">
    <property type="term" value="F:glutathione transferase activity"/>
    <property type="evidence" value="ECO:0007669"/>
    <property type="project" value="InterPro"/>
</dbReference>
<evidence type="ECO:0000313" key="2">
    <source>
        <dbReference type="EMBL" id="CAE0642243.1"/>
    </source>
</evidence>
<dbReference type="Pfam" id="PF13410">
    <property type="entry name" value="GST_C_2"/>
    <property type="match status" value="1"/>
</dbReference>
<gene>
    <name evidence="2" type="ORF">HAKA00212_LOCUS21099</name>
</gene>
<protein>
    <recommendedName>
        <fullName evidence="1">GST C-terminal domain-containing protein</fullName>
    </recommendedName>
</protein>
<dbReference type="PANTHER" id="PTHR44328:SF16">
    <property type="entry name" value="PROTEIN IN2-1 HOMOLOG B"/>
    <property type="match status" value="1"/>
</dbReference>
<dbReference type="SUPFAM" id="SSF47616">
    <property type="entry name" value="GST C-terminal domain-like"/>
    <property type="match status" value="1"/>
</dbReference>
<proteinExistence type="predicted"/>
<evidence type="ECO:0000259" key="1">
    <source>
        <dbReference type="PROSITE" id="PS50405"/>
    </source>
</evidence>
<dbReference type="PANTHER" id="PTHR44328">
    <property type="entry name" value="GLUTATHIONE S-TRANSFERASE L1"/>
    <property type="match status" value="1"/>
</dbReference>